<dbReference type="GO" id="GO:0005975">
    <property type="term" value="P:carbohydrate metabolic process"/>
    <property type="evidence" value="ECO:0007669"/>
    <property type="project" value="InterPro"/>
</dbReference>
<evidence type="ECO:0000256" key="4">
    <source>
        <dbReference type="RuleBase" id="RU361154"/>
    </source>
</evidence>
<dbReference type="InterPro" id="IPR023230">
    <property type="entry name" value="Glyco_hydro_2_CS"/>
</dbReference>
<dbReference type="InterPro" id="IPR051913">
    <property type="entry name" value="GH2_Domain-Containing"/>
</dbReference>
<feature type="signal peptide" evidence="5">
    <location>
        <begin position="1"/>
        <end position="18"/>
    </location>
</feature>
<dbReference type="PANTHER" id="PTHR42732:SF1">
    <property type="entry name" value="BETA-MANNOSIDASE"/>
    <property type="match status" value="1"/>
</dbReference>
<proteinExistence type="inferred from homology"/>
<dbReference type="GO" id="GO:0004553">
    <property type="term" value="F:hydrolase activity, hydrolyzing O-glycosyl compounds"/>
    <property type="evidence" value="ECO:0007669"/>
    <property type="project" value="InterPro"/>
</dbReference>
<evidence type="ECO:0000259" key="7">
    <source>
        <dbReference type="Pfam" id="PF02836"/>
    </source>
</evidence>
<accession>A0A1H5ITS2</accession>
<evidence type="ECO:0000259" key="9">
    <source>
        <dbReference type="Pfam" id="PF11721"/>
    </source>
</evidence>
<evidence type="ECO:0000259" key="8">
    <source>
        <dbReference type="Pfam" id="PF02837"/>
    </source>
</evidence>
<evidence type="ECO:0000256" key="1">
    <source>
        <dbReference type="ARBA" id="ARBA00007401"/>
    </source>
</evidence>
<dbReference type="SUPFAM" id="SSF49303">
    <property type="entry name" value="beta-Galactosidase/glucuronidase domain"/>
    <property type="match status" value="1"/>
</dbReference>
<dbReference type="PROSITE" id="PS00719">
    <property type="entry name" value="GLYCOSYL_HYDROL_F2_1"/>
    <property type="match status" value="1"/>
</dbReference>
<dbReference type="RefSeq" id="WP_093111398.1">
    <property type="nucleotide sequence ID" value="NZ_FNGG01000001.1"/>
</dbReference>
<dbReference type="InterPro" id="IPR006101">
    <property type="entry name" value="Glyco_hydro_2"/>
</dbReference>
<keyword evidence="2 4" id="KW-0378">Hydrolase</keyword>
<evidence type="ECO:0000256" key="2">
    <source>
        <dbReference type="ARBA" id="ARBA00022801"/>
    </source>
</evidence>
<protein>
    <submittedName>
        <fullName evidence="10">Beta-galactosidase</fullName>
    </submittedName>
</protein>
<dbReference type="InterPro" id="IPR006103">
    <property type="entry name" value="Glyco_hydro_2_cat"/>
</dbReference>
<dbReference type="InterPro" id="IPR006102">
    <property type="entry name" value="Ig-like_GH2"/>
</dbReference>
<evidence type="ECO:0000313" key="10">
    <source>
        <dbReference type="EMBL" id="SEE42858.1"/>
    </source>
</evidence>
<keyword evidence="5" id="KW-0732">Signal</keyword>
<feature type="domain" description="Malectin" evidence="9">
    <location>
        <begin position="701"/>
        <end position="845"/>
    </location>
</feature>
<evidence type="ECO:0000256" key="3">
    <source>
        <dbReference type="ARBA" id="ARBA00023295"/>
    </source>
</evidence>
<dbReference type="InterPro" id="IPR036156">
    <property type="entry name" value="Beta-gal/glucu_dom_sf"/>
</dbReference>
<gene>
    <name evidence="10" type="ORF">SAMN04488034_101507</name>
</gene>
<dbReference type="InterPro" id="IPR008979">
    <property type="entry name" value="Galactose-bd-like_sf"/>
</dbReference>
<feature type="chain" id="PRO_5011702723" evidence="5">
    <location>
        <begin position="19"/>
        <end position="862"/>
    </location>
</feature>
<dbReference type="Pfam" id="PF02837">
    <property type="entry name" value="Glyco_hydro_2_N"/>
    <property type="match status" value="1"/>
</dbReference>
<feature type="domain" description="Glycosyl hydrolases family 2 sugar binding" evidence="8">
    <location>
        <begin position="63"/>
        <end position="164"/>
    </location>
</feature>
<dbReference type="InterPro" id="IPR013783">
    <property type="entry name" value="Ig-like_fold"/>
</dbReference>
<dbReference type="SUPFAM" id="SSF49785">
    <property type="entry name" value="Galactose-binding domain-like"/>
    <property type="match status" value="1"/>
</dbReference>
<dbReference type="Gene3D" id="2.60.120.260">
    <property type="entry name" value="Galactose-binding domain-like"/>
    <property type="match status" value="1"/>
</dbReference>
<dbReference type="PANTHER" id="PTHR42732">
    <property type="entry name" value="BETA-GALACTOSIDASE"/>
    <property type="match status" value="1"/>
</dbReference>
<dbReference type="Gene3D" id="2.60.120.430">
    <property type="entry name" value="Galactose-binding lectin"/>
    <property type="match status" value="1"/>
</dbReference>
<feature type="domain" description="Glycoside hydrolase family 2 catalytic" evidence="7">
    <location>
        <begin position="290"/>
        <end position="588"/>
    </location>
</feature>
<organism evidence="10 11">
    <name type="scientific">Salinimicrobium catena</name>
    <dbReference type="NCBI Taxonomy" id="390640"/>
    <lineage>
        <taxon>Bacteria</taxon>
        <taxon>Pseudomonadati</taxon>
        <taxon>Bacteroidota</taxon>
        <taxon>Flavobacteriia</taxon>
        <taxon>Flavobacteriales</taxon>
        <taxon>Flavobacteriaceae</taxon>
        <taxon>Salinimicrobium</taxon>
    </lineage>
</organism>
<dbReference type="PRINTS" id="PR00132">
    <property type="entry name" value="GLHYDRLASE2"/>
</dbReference>
<name>A0A1H5ITS2_9FLAO</name>
<keyword evidence="3 4" id="KW-0326">Glycosidase</keyword>
<dbReference type="InterPro" id="IPR006104">
    <property type="entry name" value="Glyco_hydro_2_N"/>
</dbReference>
<dbReference type="EMBL" id="FNUG01000001">
    <property type="protein sequence ID" value="SEE42858.1"/>
    <property type="molecule type" value="Genomic_DNA"/>
</dbReference>
<feature type="domain" description="Glycoside hydrolase family 2 immunoglobulin-like beta-sandwich" evidence="6">
    <location>
        <begin position="182"/>
        <end position="282"/>
    </location>
</feature>
<comment type="similarity">
    <text evidence="1 4">Belongs to the glycosyl hydrolase 2 family.</text>
</comment>
<dbReference type="Pfam" id="PF02836">
    <property type="entry name" value="Glyco_hydro_2_C"/>
    <property type="match status" value="1"/>
</dbReference>
<dbReference type="Gene3D" id="3.20.20.80">
    <property type="entry name" value="Glycosidases"/>
    <property type="match status" value="1"/>
</dbReference>
<evidence type="ECO:0000259" key="6">
    <source>
        <dbReference type="Pfam" id="PF00703"/>
    </source>
</evidence>
<keyword evidence="11" id="KW-1185">Reference proteome</keyword>
<evidence type="ECO:0000256" key="5">
    <source>
        <dbReference type="SAM" id="SignalP"/>
    </source>
</evidence>
<dbReference type="Pfam" id="PF11721">
    <property type="entry name" value="Malectin"/>
    <property type="match status" value="1"/>
</dbReference>
<dbReference type="OrthoDB" id="9801077at2"/>
<dbReference type="SUPFAM" id="SSF51445">
    <property type="entry name" value="(Trans)glycosidases"/>
    <property type="match status" value="1"/>
</dbReference>
<dbReference type="InterPro" id="IPR017853">
    <property type="entry name" value="GH"/>
</dbReference>
<dbReference type="InterPro" id="IPR021720">
    <property type="entry name" value="Malectin_dom"/>
</dbReference>
<dbReference type="Proteomes" id="UP000199448">
    <property type="component" value="Unassembled WGS sequence"/>
</dbReference>
<reference evidence="10 11" key="1">
    <citation type="submission" date="2016-10" db="EMBL/GenBank/DDBJ databases">
        <authorList>
            <person name="de Groot N.N."/>
        </authorList>
    </citation>
    <scope>NUCLEOTIDE SEQUENCE [LARGE SCALE GENOMIC DNA]</scope>
    <source>
        <strain evidence="10 11">DSM 23553</strain>
    </source>
</reference>
<dbReference type="Pfam" id="PF00703">
    <property type="entry name" value="Glyco_hydro_2"/>
    <property type="match status" value="1"/>
</dbReference>
<sequence length="862" mass="99235">MKKSLFFLFICLSLTAHSQRNIQSLNSAWKFATEQEPEKTEIVNIPHTWNAEDAFRDGKEYFRGKGIYEKTLFAPEEWNEKRMFLKFEGSNQVTTVFVNDQQIGEHRGGYTGFVFDISEALIPGKENKIRIEVDNSHNLDIPPLDADFNFYGGIYRDLWLVTTPKVHFEMANEAAGNILIKTPEVSEESGNLEVEAKVVNSSAGKKNTEVKIDIFDPTDKLIKTLRKEFNLKAGEIKKVNFSHTVNTPELWSPSSPVLYRVEASVSAADSENDIIDSRFGFRWFEADPEKGFFLNGKPLKLIGANRHQDFENLGNALPGELHLRDYEMIKEMGANFIRTAHYPQDPEVYKVCDELGLLVWSEIPVINDVTDSEAYHEVSKQMQREQILQFFNHPSVVMWGYMNEIFIRLVFNNKLTEEEKREKIRTSVELAKKLEKQTKELDPYRLSVMALHENEIYNTSKIADIPDVIGWNLYMGWYGPGLENFGKFLDEQHERYPDRPLFISEYGPGADIRNQTSDPKPWDYSEAYQLKLHRSYIRQVLERDFVLGMAAWNFADFGSSFRQDAMPYINQKGLLNMDRTKKDIYYYYQARLLEEPVLYLAGKNFSERFPKDASEKLQFTVFSNAAEVTLNFNGKQYTSEVEKGIALFEISLPEGTHQLTATAEDLSHSRDFTIRYRRNLLSELDKNDLLINVGTHVQYHDPVTKEVWIADQEYREGGFGYVGGKIYQKSKDKFQGTASDIQGTENDPLFQTMREGIEAYKFDVEKGKYKVTLLFAEPEYSASEENIYNLSEVSEEKAATLRSFDISINGEKVKKDLNLARDFGRIRAAEISFITRTEKGLEVSFSSNLGKSLLSAIKLEKL</sequence>
<dbReference type="STRING" id="390640.SAMN04488034_101507"/>
<dbReference type="AlphaFoldDB" id="A0A1H5ITS2"/>
<dbReference type="Gene3D" id="2.60.40.10">
    <property type="entry name" value="Immunoglobulins"/>
    <property type="match status" value="2"/>
</dbReference>
<evidence type="ECO:0000313" key="11">
    <source>
        <dbReference type="Proteomes" id="UP000199448"/>
    </source>
</evidence>